<dbReference type="SUPFAM" id="SSF51445">
    <property type="entry name" value="(Trans)glycosidases"/>
    <property type="match status" value="1"/>
</dbReference>
<evidence type="ECO:0000256" key="1">
    <source>
        <dbReference type="ARBA" id="ARBA00022676"/>
    </source>
</evidence>
<dbReference type="InterPro" id="IPR018490">
    <property type="entry name" value="cNMP-bd_dom_sf"/>
</dbReference>
<feature type="region of interest" description="Disordered" evidence="3">
    <location>
        <begin position="2328"/>
        <end position="2351"/>
    </location>
</feature>
<dbReference type="SMART" id="SM00642">
    <property type="entry name" value="Aamy"/>
    <property type="match status" value="1"/>
</dbReference>
<dbReference type="GO" id="GO:0047657">
    <property type="term" value="F:alpha-1,3-glucan synthase activity"/>
    <property type="evidence" value="ECO:0007669"/>
    <property type="project" value="UniProtKB-EC"/>
</dbReference>
<feature type="compositionally biased region" description="Acidic residues" evidence="3">
    <location>
        <begin position="2065"/>
        <end position="2082"/>
    </location>
</feature>
<dbReference type="PANTHER" id="PTHR47182">
    <property type="entry name" value="CELL WALL ALPHA-1,3-GLUCAN SYNTHASE AGS1-RELATED"/>
    <property type="match status" value="1"/>
</dbReference>
<dbReference type="Proteomes" id="UP001178507">
    <property type="component" value="Unassembled WGS sequence"/>
</dbReference>
<organism evidence="5 6">
    <name type="scientific">Effrenium voratum</name>
    <dbReference type="NCBI Taxonomy" id="2562239"/>
    <lineage>
        <taxon>Eukaryota</taxon>
        <taxon>Sar</taxon>
        <taxon>Alveolata</taxon>
        <taxon>Dinophyceae</taxon>
        <taxon>Suessiales</taxon>
        <taxon>Symbiodiniaceae</taxon>
        <taxon>Effrenium</taxon>
    </lineage>
</organism>
<feature type="region of interest" description="Disordered" evidence="3">
    <location>
        <begin position="1143"/>
        <end position="1187"/>
    </location>
</feature>
<dbReference type="InterPro" id="IPR017853">
    <property type="entry name" value="GH"/>
</dbReference>
<protein>
    <recommendedName>
        <fullName evidence="4">Cyclic nucleotide-binding domain-containing protein</fullName>
    </recommendedName>
</protein>
<dbReference type="InterPro" id="IPR000595">
    <property type="entry name" value="cNMP-bd_dom"/>
</dbReference>
<sequence>MQSMARRLGFCSLVAFGAPLTEENAFWNVNLERRHVPEEYRGGWANHSYFPSPEDWRALSIYQLLTDRFADGDPRNNELAAGGFDVRDMTLRHGGDFKGLTQKLHYIKGLGCRGIWISPIFQNGENSYHQYSQLDFTLLDRRLGTLEELRALTSAAHALGIYVIVDVVMNHMSNEFFFEGHEFGAAPWRFHEDAHGEREYLLRPRRPAKELQQTPAGRQPYMDFWYNNSWDPTAQYPGTLYGQHGEKAVDVGHGTYDSSDFHHNGDLKDYYDPFQIHYGKLYGTMDDLRLEHRRVQAKYIAMTKALISSCDVDGFRVDTPMQVPLVFYKAWAPAMRKHALGLGKKSFGLFGEFYVTPERYATMTGRGKDQAMYGTESFIEGPATMKGGIVYSYYWYMFTAFVYNQPQYADGFPLAYAEESNMLDTYDEASGQKQYAMWNFCNNHDNWRLQAMTSTRHLLLCLVVITFWPGIPLHYAGDEQNLGSPGSALDGWSREELGSSLAWQAVTVTPSGNPADGDNFDMTAPNYLFIARLNALRRSYFGDFGREECDKLVLPESPIPDVLAFSRGCTEEGRVLVVANFHGTAFRSARLRCKWPKGTKLQDTLEPADPLALLAGEDGEIALQLRPLQSLVLAPAPLRRLPPVVVSVSPSHGAVLAQLQGEVQLRIRFDRPMQPTARAVTLDGEGIFSCLDDTCQEVGATVQLENLCDGTHRLEAPEGLAESLSGDSVGKTEASFRSYFIVDRHSGIVAEPRMHEHRGLICDLGRKLCHNAAGAGWLRIRDVGGNWTAWRPYEEQSDWRATKGVGVLVQYHAEGSASFIAGDCMVQPLQRCHSSWHRHMHLRGDFNQWGEAKDLSMQKVEHFTWAANFTTDTFVKVKFAPEVGWLKSYGLHPSRKLHYGLPLFDKRSKSFQVEPFMSGAEASRRWMMERGRWSKHQSVATGADFATDVWISHLCTPEPPPCPPPSSDEADWQCHSYQRGENLDWCQQVGTVGCVTYAVQNFSEEMSSCGKCDCCRKLVAQLPTGPKQTCCILFNDLLLNYTVTPDLSLCTPQPVKLAPAWTMSPDTAFQVRSRCGEDSGPVVVQERQATEESEDTACAPSESSSLETHLAVAAWSALLVILLLCHAPSRIYLSIVRQASRETNVQAGGPCAQREEPEPAEEPEPPEPETPQPAPTKQLTAPGSEGSEAGRHVVFASIEHVVPERNVNACTGDTGIFLDLMEEHPPGTLSMVHPILAADYGELDWYSELAVVVDGKIQAVQVLRLECEKNEGSHKVVWYFLKHELFLDRTQESLYPEPLSKLRSLRFYSLWNQSVAMLLETLKPEVFHCMDWHQALAPLYLDTACQIPMVLLLRQGAMGSVDSESLSDRFWKTVSPLRRMSLVFNLKIPTIRRYCIFEGRFNMLKAGIQFISETQHGRGICVLSAASTLRREHRLLQGYKLRALGQPSLRLACRDASRSIETMKKQRESGRRALQQHAGLKGGGKVLLFTGPWAWHAGAEQIAEVVPQILCRHEEAQVLLCGLCSDLYGLMAQDVLSRVMAAFPGRIHFLSERFELSEELRAGVDFLLAPFLAEPVGQRDLELGALGVPTVGCASGAAGRMPGIYFRQQHSSAEMLKSGFFCALDYALTMPEEEYWELAKAATEAPQARPGAWSDSLHEAYQEVIFKRRCPKAHFDDCFLWKGSAASQEDLQMAMAPRRSSALRRVSSTADLAHQMQVLDIDEDAEFLTQPVSESRAQEIMKAVAESLPHLSDHMDATNLQQDIAQARQRLEERHALTRGLMKPFAGLCLRIHLVMAACYVTSSVGELLLQTLEVEGIAGHFVPSAEIWLSFFGAFALGCVLWLRLSFGIPPNLLMTVSQGLNLAAFLLLPLLPEHQDTNWSYICFAAVSGVQSSSRLLYLIWNFNEEMDHGFQVAIWRLGLLEALRRSVAWIALVATFAGKLWLYKQVHEPCASSFHLHKGVVGVVKRIHQKNRHASKSHFVGQPFDLDHTSSALLCGPSTTNYQKEGAMAVALRRSLSGRSLSRSQDPPSIPGVVPEAPAWSKSERSERSDRAESKKTRFTEEEPEEIDTSEGEVPEESDSSSSSPGLQLRGPEPPTSKPMSMPSEDSATNPLSLMKLGLIQEYKARFLEKVKENRREVTLPAATGILREVPFFREFDDVLSGTIFHLSKLSLLQDAEEGEVLFRQGDDPVDCYVVMRGAVEVWIRKDAQTSPRDFTEDDVVVTQEQKRRGCRCFRQMRRGRHGTQRLRAKVRHRRLQHLRGLFGPGHHGGGAEARHGLRRAWAHGAEAASCLHPLRAEVHLPGYPAQRLPQMVLGEHGRRRLQEAHLLHPEDPRVPVRDAEESHAHRE</sequence>
<dbReference type="InterPro" id="IPR013534">
    <property type="entry name" value="Starch_synth_cat_dom"/>
</dbReference>
<evidence type="ECO:0000259" key="4">
    <source>
        <dbReference type="PROSITE" id="PS50042"/>
    </source>
</evidence>
<evidence type="ECO:0000256" key="3">
    <source>
        <dbReference type="SAM" id="MobiDB-lite"/>
    </source>
</evidence>
<feature type="domain" description="Cyclic nucleotide-binding" evidence="4">
    <location>
        <begin position="2155"/>
        <end position="2205"/>
    </location>
</feature>
<dbReference type="Pfam" id="PF08323">
    <property type="entry name" value="Glyco_transf_5"/>
    <property type="match status" value="1"/>
</dbReference>
<proteinExistence type="predicted"/>
<evidence type="ECO:0000313" key="5">
    <source>
        <dbReference type="EMBL" id="CAJ1389240.1"/>
    </source>
</evidence>
<keyword evidence="1" id="KW-0328">Glycosyltransferase</keyword>
<dbReference type="PROSITE" id="PS50042">
    <property type="entry name" value="CNMP_BINDING_3"/>
    <property type="match status" value="1"/>
</dbReference>
<dbReference type="InterPro" id="IPR058655">
    <property type="entry name" value="Mok11-14/Ags1-like"/>
</dbReference>
<evidence type="ECO:0000256" key="2">
    <source>
        <dbReference type="ARBA" id="ARBA00022679"/>
    </source>
</evidence>
<dbReference type="PANTHER" id="PTHR47182:SF3">
    <property type="entry name" value="CELL WALL ALPHA-1,3-GLUCAN SYNTHASE MOK14"/>
    <property type="match status" value="1"/>
</dbReference>
<dbReference type="InterPro" id="IPR014710">
    <property type="entry name" value="RmlC-like_jellyroll"/>
</dbReference>
<name>A0AA36IKD9_9DINO</name>
<reference evidence="5" key="1">
    <citation type="submission" date="2023-08" db="EMBL/GenBank/DDBJ databases">
        <authorList>
            <person name="Chen Y."/>
            <person name="Shah S."/>
            <person name="Dougan E. K."/>
            <person name="Thang M."/>
            <person name="Chan C."/>
        </authorList>
    </citation>
    <scope>NUCLEOTIDE SEQUENCE</scope>
</reference>
<dbReference type="InterPro" id="IPR006047">
    <property type="entry name" value="GH13_cat_dom"/>
</dbReference>
<feature type="region of interest" description="Disordered" evidence="3">
    <location>
        <begin position="2021"/>
        <end position="2113"/>
    </location>
</feature>
<evidence type="ECO:0000313" key="6">
    <source>
        <dbReference type="Proteomes" id="UP001178507"/>
    </source>
</evidence>
<dbReference type="SUPFAM" id="SSF53756">
    <property type="entry name" value="UDP-Glycosyltransferase/glycogen phosphorylase"/>
    <property type="match status" value="1"/>
</dbReference>
<gene>
    <name evidence="5" type="ORF">EVOR1521_LOCUS14903</name>
</gene>
<keyword evidence="2" id="KW-0808">Transferase</keyword>
<dbReference type="Gene3D" id="2.60.120.10">
    <property type="entry name" value="Jelly Rolls"/>
    <property type="match status" value="1"/>
</dbReference>
<dbReference type="GO" id="GO:0005975">
    <property type="term" value="P:carbohydrate metabolic process"/>
    <property type="evidence" value="ECO:0007669"/>
    <property type="project" value="InterPro"/>
</dbReference>
<keyword evidence="6" id="KW-1185">Reference proteome</keyword>
<accession>A0AA36IKD9</accession>
<dbReference type="SUPFAM" id="SSF51206">
    <property type="entry name" value="cAMP-binding domain-like"/>
    <property type="match status" value="1"/>
</dbReference>
<dbReference type="Pfam" id="PF00128">
    <property type="entry name" value="Alpha-amylase"/>
    <property type="match status" value="1"/>
</dbReference>
<comment type="caution">
    <text evidence="5">The sequence shown here is derived from an EMBL/GenBank/DDBJ whole genome shotgun (WGS) entry which is preliminary data.</text>
</comment>
<dbReference type="EMBL" id="CAUJNA010001835">
    <property type="protein sequence ID" value="CAJ1389240.1"/>
    <property type="molecule type" value="Genomic_DNA"/>
</dbReference>
<feature type="compositionally biased region" description="Basic and acidic residues" evidence="3">
    <location>
        <begin position="2045"/>
        <end position="2064"/>
    </location>
</feature>
<dbReference type="Gene3D" id="3.20.20.80">
    <property type="entry name" value="Glycosidases"/>
    <property type="match status" value="2"/>
</dbReference>
<feature type="compositionally biased region" description="Acidic residues" evidence="3">
    <location>
        <begin position="1158"/>
        <end position="1167"/>
    </location>
</feature>
<dbReference type="Gene3D" id="3.40.50.2000">
    <property type="entry name" value="Glycogen Phosphorylase B"/>
    <property type="match status" value="2"/>
</dbReference>